<name>A0A0F9U3K2_9ZZZZ</name>
<dbReference type="EMBL" id="LAZR01001231">
    <property type="protein sequence ID" value="KKN48243.1"/>
    <property type="molecule type" value="Genomic_DNA"/>
</dbReference>
<comment type="caution">
    <text evidence="2">The sequence shown here is derived from an EMBL/GenBank/DDBJ whole genome shotgun (WGS) entry which is preliminary data.</text>
</comment>
<gene>
    <name evidence="2" type="ORF">LCGC14_0655050</name>
</gene>
<evidence type="ECO:0000313" key="2">
    <source>
        <dbReference type="EMBL" id="KKN48243.1"/>
    </source>
</evidence>
<proteinExistence type="predicted"/>
<evidence type="ECO:0000256" key="1">
    <source>
        <dbReference type="SAM" id="MobiDB-lite"/>
    </source>
</evidence>
<protein>
    <submittedName>
        <fullName evidence="2">Uncharacterized protein</fullName>
    </submittedName>
</protein>
<organism evidence="2">
    <name type="scientific">marine sediment metagenome</name>
    <dbReference type="NCBI Taxonomy" id="412755"/>
    <lineage>
        <taxon>unclassified sequences</taxon>
        <taxon>metagenomes</taxon>
        <taxon>ecological metagenomes</taxon>
    </lineage>
</organism>
<reference evidence="2" key="1">
    <citation type="journal article" date="2015" name="Nature">
        <title>Complex archaea that bridge the gap between prokaryotes and eukaryotes.</title>
        <authorList>
            <person name="Spang A."/>
            <person name="Saw J.H."/>
            <person name="Jorgensen S.L."/>
            <person name="Zaremba-Niedzwiedzka K."/>
            <person name="Martijn J."/>
            <person name="Lind A.E."/>
            <person name="van Eijk R."/>
            <person name="Schleper C."/>
            <person name="Guy L."/>
            <person name="Ettema T.J."/>
        </authorList>
    </citation>
    <scope>NUCLEOTIDE SEQUENCE</scope>
</reference>
<sequence>MNLKEWEALSREEQQRRLEEKPMTLPICRIHGNEKPFTDEEKSEFHQMLKDHPEIKKAYEHFKLTSCQHLRSRLGQDPLLDKKLDKLFEIAAISEEGRK</sequence>
<feature type="region of interest" description="Disordered" evidence="1">
    <location>
        <begin position="1"/>
        <end position="20"/>
    </location>
</feature>
<dbReference type="AlphaFoldDB" id="A0A0F9U3K2"/>
<accession>A0A0F9U3K2</accession>